<feature type="domain" description="SGNH hydrolase-type esterase" evidence="1">
    <location>
        <begin position="6"/>
        <end position="196"/>
    </location>
</feature>
<dbReference type="EMBL" id="JACOON010000003">
    <property type="protein sequence ID" value="MBC5647938.1"/>
    <property type="molecule type" value="Genomic_DNA"/>
</dbReference>
<accession>A0ABR7EFJ1</accession>
<dbReference type="Pfam" id="PF13472">
    <property type="entry name" value="Lipase_GDSL_2"/>
    <property type="match status" value="1"/>
</dbReference>
<proteinExistence type="predicted"/>
<gene>
    <name evidence="2" type="ORF">H8S18_06280</name>
</gene>
<evidence type="ECO:0000313" key="2">
    <source>
        <dbReference type="EMBL" id="MBC5647938.1"/>
    </source>
</evidence>
<evidence type="ECO:0000259" key="1">
    <source>
        <dbReference type="Pfam" id="PF13472"/>
    </source>
</evidence>
<dbReference type="InterPro" id="IPR013830">
    <property type="entry name" value="SGNH_hydro"/>
</dbReference>
<dbReference type="RefSeq" id="WP_186857466.1">
    <property type="nucleotide sequence ID" value="NZ_JACOON010000003.1"/>
</dbReference>
<dbReference type="SUPFAM" id="SSF52266">
    <property type="entry name" value="SGNH hydrolase"/>
    <property type="match status" value="1"/>
</dbReference>
<evidence type="ECO:0000313" key="3">
    <source>
        <dbReference type="Proteomes" id="UP000606889"/>
    </source>
</evidence>
<reference evidence="2 3" key="1">
    <citation type="submission" date="2020-08" db="EMBL/GenBank/DDBJ databases">
        <title>Genome public.</title>
        <authorList>
            <person name="Liu C."/>
            <person name="Sun Q."/>
        </authorList>
    </citation>
    <scope>NUCLEOTIDE SEQUENCE [LARGE SCALE GENOMIC DNA]</scope>
    <source>
        <strain evidence="2 3">NSJ-35</strain>
    </source>
</reference>
<keyword evidence="3" id="KW-1185">Reference proteome</keyword>
<dbReference type="InterPro" id="IPR036514">
    <property type="entry name" value="SGNH_hydro_sf"/>
</dbReference>
<dbReference type="Gene3D" id="3.40.50.1110">
    <property type="entry name" value="SGNH hydrolase"/>
    <property type="match status" value="1"/>
</dbReference>
<comment type="caution">
    <text evidence="2">The sequence shown here is derived from an EMBL/GenBank/DDBJ whole genome shotgun (WGS) entry which is preliminary data.</text>
</comment>
<dbReference type="Proteomes" id="UP000606889">
    <property type="component" value="Unassembled WGS sequence"/>
</dbReference>
<protein>
    <recommendedName>
        <fullName evidence="1">SGNH hydrolase-type esterase domain-containing protein</fullName>
    </recommendedName>
</protein>
<name>A0ABR7EFJ1_9FIRM</name>
<organism evidence="2 3">
    <name type="scientific">Christensenella tenuis</name>
    <dbReference type="NCBI Taxonomy" id="2763033"/>
    <lineage>
        <taxon>Bacteria</taxon>
        <taxon>Bacillati</taxon>
        <taxon>Bacillota</taxon>
        <taxon>Clostridia</taxon>
        <taxon>Christensenellales</taxon>
        <taxon>Christensenellaceae</taxon>
        <taxon>Christensenella</taxon>
    </lineage>
</organism>
<sequence length="213" mass="24062">MKTVVCYGDSNTWGHHPVTAKRFPPGVRWPGVMQALLGSGYKVEEEAVCGRTSVFDEPIQPYRNGIEYFDCCMLTNMPLDLLIIMLGTNDLKKHLNNNPFSIRTGLGLLIERARNPEYWRDETKRILLISPIELGENIERSPLCGFFDRKSREIGLQLGKELCALAGETGCFFMDAAKVAHPSEYDSIHLDENGHRKLGEAVAQKVREIFFNS</sequence>